<comment type="similarity">
    <text evidence="4 5">Belongs to the small heat shock protein (HSP20) family.</text>
</comment>
<dbReference type="CDD" id="cd06464">
    <property type="entry name" value="ACD_sHsps-like"/>
    <property type="match status" value="1"/>
</dbReference>
<dbReference type="Pfam" id="PF00011">
    <property type="entry name" value="HSP20"/>
    <property type="match status" value="1"/>
</dbReference>
<feature type="domain" description="SHSP" evidence="7">
    <location>
        <begin position="4"/>
        <end position="109"/>
    </location>
</feature>
<keyword evidence="6" id="KW-0472">Membrane</keyword>
<proteinExistence type="inferred from homology"/>
<protein>
    <recommendedName>
        <fullName evidence="7">SHSP domain-containing protein</fullName>
    </recommendedName>
</protein>
<evidence type="ECO:0000256" key="3">
    <source>
        <dbReference type="ARBA" id="ARBA00022821"/>
    </source>
</evidence>
<accession>A0AAD1ZG20</accession>
<name>A0AAD1ZG20_9LAMI</name>
<dbReference type="EMBL" id="OU503043">
    <property type="protein sequence ID" value="CAI9766635.1"/>
    <property type="molecule type" value="Genomic_DNA"/>
</dbReference>
<gene>
    <name evidence="8" type="ORF">FPE_LOCUS14065</name>
</gene>
<dbReference type="GO" id="GO:0034605">
    <property type="term" value="P:cellular response to heat"/>
    <property type="evidence" value="ECO:0007669"/>
    <property type="project" value="TreeGrafter"/>
</dbReference>
<evidence type="ECO:0000313" key="9">
    <source>
        <dbReference type="Proteomes" id="UP000834106"/>
    </source>
</evidence>
<evidence type="ECO:0000313" key="8">
    <source>
        <dbReference type="EMBL" id="CAI9766635.1"/>
    </source>
</evidence>
<dbReference type="GO" id="GO:0006952">
    <property type="term" value="P:defense response"/>
    <property type="evidence" value="ECO:0007669"/>
    <property type="project" value="UniProtKB-KW"/>
</dbReference>
<organism evidence="8 9">
    <name type="scientific">Fraxinus pennsylvanica</name>
    <dbReference type="NCBI Taxonomy" id="56036"/>
    <lineage>
        <taxon>Eukaryota</taxon>
        <taxon>Viridiplantae</taxon>
        <taxon>Streptophyta</taxon>
        <taxon>Embryophyta</taxon>
        <taxon>Tracheophyta</taxon>
        <taxon>Spermatophyta</taxon>
        <taxon>Magnoliopsida</taxon>
        <taxon>eudicotyledons</taxon>
        <taxon>Gunneridae</taxon>
        <taxon>Pentapetalae</taxon>
        <taxon>asterids</taxon>
        <taxon>lamiids</taxon>
        <taxon>Lamiales</taxon>
        <taxon>Oleaceae</taxon>
        <taxon>Oleeae</taxon>
        <taxon>Fraxinus</taxon>
    </lineage>
</organism>
<dbReference type="PROSITE" id="PS01031">
    <property type="entry name" value="SHSP"/>
    <property type="match status" value="1"/>
</dbReference>
<evidence type="ECO:0000256" key="6">
    <source>
        <dbReference type="SAM" id="Phobius"/>
    </source>
</evidence>
<dbReference type="PANTHER" id="PTHR43670:SF118">
    <property type="entry name" value="HSP20_ALPHA CRYSTALLIN FAMILY PROTEIN"/>
    <property type="match status" value="1"/>
</dbReference>
<evidence type="ECO:0000256" key="2">
    <source>
        <dbReference type="ARBA" id="ARBA00022475"/>
    </source>
</evidence>
<keyword evidence="6" id="KW-1133">Transmembrane helix</keyword>
<feature type="transmembrane region" description="Helical" evidence="6">
    <location>
        <begin position="148"/>
        <end position="167"/>
    </location>
</feature>
<keyword evidence="9" id="KW-1185">Reference proteome</keyword>
<dbReference type="Gene3D" id="2.60.40.790">
    <property type="match status" value="1"/>
</dbReference>
<dbReference type="InterPro" id="IPR008978">
    <property type="entry name" value="HSP20-like_chaperone"/>
</dbReference>
<dbReference type="GO" id="GO:0005886">
    <property type="term" value="C:plasma membrane"/>
    <property type="evidence" value="ECO:0007669"/>
    <property type="project" value="UniProtKB-SubCell"/>
</dbReference>
<keyword evidence="3" id="KW-0611">Plant defense</keyword>
<comment type="subcellular location">
    <subcellularLocation>
        <location evidence="1">Cell membrane</location>
        <topology evidence="1">Single-pass membrane protein</topology>
    </subcellularLocation>
</comment>
<dbReference type="AlphaFoldDB" id="A0AAD1ZG20"/>
<dbReference type="PANTHER" id="PTHR43670">
    <property type="entry name" value="HEAT SHOCK PROTEIN 26"/>
    <property type="match status" value="1"/>
</dbReference>
<evidence type="ECO:0000259" key="7">
    <source>
        <dbReference type="PROSITE" id="PS01031"/>
    </source>
</evidence>
<sequence>MEAKTLIEEFDPLCKWQRKEDRDILEIHLQEFKKEQLKAQISNSRILKISGEHPLDALRKSRFYKEVPIPRNIDENAISAKFVNGCLYIAMPKKLLISEKNEAAESTHEDQTKKQIQNGIDSSKLETFEDAKSAEDTPEVSEFRLQTLGEVVVTLATLAALIAYVVYMQRSMVPEIVEYF</sequence>
<keyword evidence="2" id="KW-1003">Cell membrane</keyword>
<dbReference type="Proteomes" id="UP000834106">
    <property type="component" value="Chromosome 8"/>
</dbReference>
<reference evidence="8" key="1">
    <citation type="submission" date="2023-05" db="EMBL/GenBank/DDBJ databases">
        <authorList>
            <person name="Huff M."/>
        </authorList>
    </citation>
    <scope>NUCLEOTIDE SEQUENCE</scope>
</reference>
<dbReference type="InterPro" id="IPR002068">
    <property type="entry name" value="A-crystallin/Hsp20_dom"/>
</dbReference>
<evidence type="ECO:0000256" key="5">
    <source>
        <dbReference type="RuleBase" id="RU003616"/>
    </source>
</evidence>
<dbReference type="SUPFAM" id="SSF49764">
    <property type="entry name" value="HSP20-like chaperones"/>
    <property type="match status" value="1"/>
</dbReference>
<evidence type="ECO:0000256" key="1">
    <source>
        <dbReference type="ARBA" id="ARBA00004162"/>
    </source>
</evidence>
<keyword evidence="6" id="KW-0812">Transmembrane</keyword>
<evidence type="ECO:0000256" key="4">
    <source>
        <dbReference type="PROSITE-ProRule" id="PRU00285"/>
    </source>
</evidence>